<feature type="domain" description="EamA" evidence="7">
    <location>
        <begin position="151"/>
        <end position="285"/>
    </location>
</feature>
<feature type="transmembrane region" description="Helical" evidence="6">
    <location>
        <begin position="125"/>
        <end position="142"/>
    </location>
</feature>
<dbReference type="PANTHER" id="PTHR32322">
    <property type="entry name" value="INNER MEMBRANE TRANSPORTER"/>
    <property type="match status" value="1"/>
</dbReference>
<dbReference type="InterPro" id="IPR037185">
    <property type="entry name" value="EmrE-like"/>
</dbReference>
<evidence type="ECO:0000259" key="7">
    <source>
        <dbReference type="Pfam" id="PF00892"/>
    </source>
</evidence>
<feature type="transmembrane region" description="Helical" evidence="6">
    <location>
        <begin position="31"/>
        <end position="50"/>
    </location>
</feature>
<dbReference type="InterPro" id="IPR050638">
    <property type="entry name" value="AA-Vitamin_Transporters"/>
</dbReference>
<feature type="transmembrane region" description="Helical" evidence="6">
    <location>
        <begin position="210"/>
        <end position="231"/>
    </location>
</feature>
<evidence type="ECO:0000256" key="1">
    <source>
        <dbReference type="ARBA" id="ARBA00004651"/>
    </source>
</evidence>
<evidence type="ECO:0000256" key="6">
    <source>
        <dbReference type="SAM" id="Phobius"/>
    </source>
</evidence>
<feature type="transmembrane region" description="Helical" evidence="6">
    <location>
        <begin position="94"/>
        <end position="113"/>
    </location>
</feature>
<sequence>MAIYLKLIATMIIWGGTFITGRILAEGVSPYVAAFLRFFIASLFLVLLTIRKEGKLPAIPRSQFLPVTLLGLTGVFFYNIFFFKGLAHIPAARASLIIANNPVFITLFAALLFKERLSKKALCGVLLSVTGAMVVITNGHVTQLMDLNLGPGELSIFVCVASWICYSLIGKGVMRHMSPSASVCYSSIIGALFLFPFAVGHGLFETTFTPLHLVSLFYMGFFGTVLGFFWYYEGILALGPTRAGIFINIVPVSAILLAWLTLGEHVGLSTCAGALFVITGVTLTNTSR</sequence>
<organism evidence="8 9">
    <name type="scientific">Desulfoluna limicola</name>
    <dbReference type="NCBI Taxonomy" id="2810562"/>
    <lineage>
        <taxon>Bacteria</taxon>
        <taxon>Pseudomonadati</taxon>
        <taxon>Thermodesulfobacteriota</taxon>
        <taxon>Desulfobacteria</taxon>
        <taxon>Desulfobacterales</taxon>
        <taxon>Desulfolunaceae</taxon>
        <taxon>Desulfoluna</taxon>
    </lineage>
</organism>
<evidence type="ECO:0000256" key="5">
    <source>
        <dbReference type="ARBA" id="ARBA00023136"/>
    </source>
</evidence>
<keyword evidence="4 6" id="KW-1133">Transmembrane helix</keyword>
<evidence type="ECO:0000256" key="3">
    <source>
        <dbReference type="ARBA" id="ARBA00022692"/>
    </source>
</evidence>
<keyword evidence="9" id="KW-1185">Reference proteome</keyword>
<feature type="transmembrane region" description="Helical" evidence="6">
    <location>
        <begin position="7"/>
        <end position="25"/>
    </location>
</feature>
<evidence type="ECO:0000313" key="8">
    <source>
        <dbReference type="EMBL" id="BCS98171.1"/>
    </source>
</evidence>
<dbReference type="Proteomes" id="UP001320148">
    <property type="component" value="Chromosome"/>
</dbReference>
<protein>
    <submittedName>
        <fullName evidence="8">Membrane protein</fullName>
    </submittedName>
</protein>
<dbReference type="Pfam" id="PF00892">
    <property type="entry name" value="EamA"/>
    <property type="match status" value="2"/>
</dbReference>
<comment type="subcellular location">
    <subcellularLocation>
        <location evidence="1">Cell membrane</location>
        <topology evidence="1">Multi-pass membrane protein</topology>
    </subcellularLocation>
</comment>
<feature type="transmembrane region" description="Helical" evidence="6">
    <location>
        <begin position="182"/>
        <end position="204"/>
    </location>
</feature>
<feature type="domain" description="EamA" evidence="7">
    <location>
        <begin position="4"/>
        <end position="136"/>
    </location>
</feature>
<dbReference type="EMBL" id="AP024488">
    <property type="protein sequence ID" value="BCS98171.1"/>
    <property type="molecule type" value="Genomic_DNA"/>
</dbReference>
<accession>A0ABN6F7W8</accession>
<feature type="transmembrane region" description="Helical" evidence="6">
    <location>
        <begin position="154"/>
        <end position="170"/>
    </location>
</feature>
<proteinExistence type="predicted"/>
<keyword evidence="5 6" id="KW-0472">Membrane</keyword>
<feature type="transmembrane region" description="Helical" evidence="6">
    <location>
        <begin position="266"/>
        <end position="284"/>
    </location>
</feature>
<feature type="transmembrane region" description="Helical" evidence="6">
    <location>
        <begin position="243"/>
        <end position="260"/>
    </location>
</feature>
<dbReference type="InterPro" id="IPR000620">
    <property type="entry name" value="EamA_dom"/>
</dbReference>
<dbReference type="SUPFAM" id="SSF103481">
    <property type="entry name" value="Multidrug resistance efflux transporter EmrE"/>
    <property type="match status" value="2"/>
</dbReference>
<feature type="transmembrane region" description="Helical" evidence="6">
    <location>
        <begin position="62"/>
        <end position="82"/>
    </location>
</feature>
<dbReference type="PANTHER" id="PTHR32322:SF18">
    <property type="entry name" value="S-ADENOSYLMETHIONINE_S-ADENOSYLHOMOCYSTEINE TRANSPORTER"/>
    <property type="match status" value="1"/>
</dbReference>
<gene>
    <name evidence="8" type="ORF">DSLASN_38030</name>
</gene>
<keyword evidence="2" id="KW-1003">Cell membrane</keyword>
<evidence type="ECO:0000313" key="9">
    <source>
        <dbReference type="Proteomes" id="UP001320148"/>
    </source>
</evidence>
<reference evidence="8 9" key="1">
    <citation type="submission" date="2021-02" db="EMBL/GenBank/DDBJ databases">
        <title>Complete genome of Desulfoluna sp. strain ASN36.</title>
        <authorList>
            <person name="Takahashi A."/>
            <person name="Kojima H."/>
            <person name="Fukui M."/>
        </authorList>
    </citation>
    <scope>NUCLEOTIDE SEQUENCE [LARGE SCALE GENOMIC DNA]</scope>
    <source>
        <strain evidence="8 9">ASN36</strain>
    </source>
</reference>
<keyword evidence="3 6" id="KW-0812">Transmembrane</keyword>
<dbReference type="Gene3D" id="1.10.3730.20">
    <property type="match status" value="1"/>
</dbReference>
<dbReference type="RefSeq" id="WP_236889581.1">
    <property type="nucleotide sequence ID" value="NZ_AP024488.1"/>
</dbReference>
<evidence type="ECO:0000256" key="2">
    <source>
        <dbReference type="ARBA" id="ARBA00022475"/>
    </source>
</evidence>
<name>A0ABN6F7W8_9BACT</name>
<evidence type="ECO:0000256" key="4">
    <source>
        <dbReference type="ARBA" id="ARBA00022989"/>
    </source>
</evidence>